<dbReference type="EMBL" id="ATHO01000081">
    <property type="protein sequence ID" value="EQB07419.1"/>
    <property type="molecule type" value="Genomic_DNA"/>
</dbReference>
<keyword evidence="3" id="KW-1185">Reference proteome</keyword>
<dbReference type="PATRIC" id="fig|1329909.3.peg.1921"/>
<name>T0ICT0_9SPHN</name>
<accession>T0ICT0</accession>
<feature type="transmembrane region" description="Helical" evidence="1">
    <location>
        <begin position="318"/>
        <end position="341"/>
    </location>
</feature>
<proteinExistence type="predicted"/>
<reference evidence="2 3" key="1">
    <citation type="journal article" date="2013" name="Genome Announc.">
        <title>Draft Genome Sequence of Sphingobium quisquiliarum Strain P25T, a Novel Hexachlorocyclohexane (HCH)-Degrading Bacterium Isolated from an HCH Dumpsite.</title>
        <authorList>
            <person name="Kumar Singh A."/>
            <person name="Sangwan N."/>
            <person name="Sharma A."/>
            <person name="Gupta V."/>
            <person name="Khurana J.P."/>
            <person name="Lal R."/>
        </authorList>
    </citation>
    <scope>NUCLEOTIDE SEQUENCE [LARGE SCALE GENOMIC DNA]</scope>
    <source>
        <strain evidence="2 3">P25</strain>
    </source>
</reference>
<organism evidence="2 3">
    <name type="scientific">Sphingobium quisquiliarum P25</name>
    <dbReference type="NCBI Taxonomy" id="1329909"/>
    <lineage>
        <taxon>Bacteria</taxon>
        <taxon>Pseudomonadati</taxon>
        <taxon>Pseudomonadota</taxon>
        <taxon>Alphaproteobacteria</taxon>
        <taxon>Sphingomonadales</taxon>
        <taxon>Sphingomonadaceae</taxon>
        <taxon>Sphingobium</taxon>
    </lineage>
</organism>
<feature type="transmembrane region" description="Helical" evidence="1">
    <location>
        <begin position="15"/>
        <end position="31"/>
    </location>
</feature>
<comment type="caution">
    <text evidence="2">The sequence shown here is derived from an EMBL/GenBank/DDBJ whole genome shotgun (WGS) entry which is preliminary data.</text>
</comment>
<dbReference type="Proteomes" id="UP000015525">
    <property type="component" value="Unassembled WGS sequence"/>
</dbReference>
<sequence>MSAIGRVSGWVGRKALLYIVILAAMLAYVVWQSGDIGRAWTESQTLNRKQADALEDVGEGVERKRRTLRAELAETGRAAQVASVVELERQIAATEADLQRLKGSAAGSLEMMLAKAALDIDAIGKEQARLLKVAYLEQKLKGLERALGAAQNYEAAIKVAADGARRAEERIRENRFASEQKMQKLLRSWNAAKLSCQRATDAVAAFDRSWFAKTLDRLPLQHRRASLVDRRDRECAAERDIGQAYAKAQSAVKMWEQMRAGAMRQPERAKAWIDNDLPGVAPAITGAIANQERLARQTLTAWKEWVWTKYKVGAILKAALAALLLIIAVPYLVRLFCWFVLAPIAMRRPSIRIHVPEDRAIAIAPAAQSATSVAVRLAQGEELLVRQDYLQTSSYAGAKDTKWVLDCRKPITSFATGLAFLTRIRGDGEATTISATRDGLAEVTILTLPDGACCVLQPRALAAVTQPISRPLRITRHWRLGSLNAWLTLQLRYLVFHGPARLVLKGGRGVRVEPVEQGRVFGQDQLVGFSADLAYSVTRTETFWPYFFGRQQLLKDRVLAGKGVLIVEEAPFTARRGEVRRGLEGMIDAGMKVFGM</sequence>
<gene>
    <name evidence="2" type="ORF">L288_09955</name>
</gene>
<evidence type="ECO:0000313" key="2">
    <source>
        <dbReference type="EMBL" id="EQB07419.1"/>
    </source>
</evidence>
<keyword evidence="1" id="KW-0812">Transmembrane</keyword>
<protein>
    <submittedName>
        <fullName evidence="2">Uncharacterized protein</fullName>
    </submittedName>
</protein>
<keyword evidence="1" id="KW-1133">Transmembrane helix</keyword>
<evidence type="ECO:0000256" key="1">
    <source>
        <dbReference type="SAM" id="Phobius"/>
    </source>
</evidence>
<keyword evidence="1" id="KW-0472">Membrane</keyword>
<evidence type="ECO:0000313" key="3">
    <source>
        <dbReference type="Proteomes" id="UP000015525"/>
    </source>
</evidence>
<dbReference type="AlphaFoldDB" id="T0ICT0"/>